<comment type="caution">
    <text evidence="2">The sequence shown here is derived from an EMBL/GenBank/DDBJ whole genome shotgun (WGS) entry which is preliminary data.</text>
</comment>
<protein>
    <recommendedName>
        <fullName evidence="1">Oxidoreductase molybdopterin-binding domain-containing protein</fullName>
    </recommendedName>
</protein>
<evidence type="ECO:0000259" key="1">
    <source>
        <dbReference type="Pfam" id="PF00174"/>
    </source>
</evidence>
<dbReference type="InterPro" id="IPR000572">
    <property type="entry name" value="OxRdtase_Mopterin-bd_dom"/>
</dbReference>
<sequence>MPAGVDAVPGTTPWATSTADLYRVDTAFLGVPDVRVQDWSLRVHGMVGRELELRYEDLLAGPLLERWITLTCVSNQVGGELAGNVRWLGVALADVLRRVVPDAGADALLARSTDGFTTLTPLADVLDGRDALLAVGMNGEPLPREHGFPVRMVVPGIYGFASACKWVTEIEVTRFDSARAYWTDRGWARRAPVKTASRIDTPRSFARVPAGVVPVAGVAWAQHRGIRAVEVRVDGGGWQRAELLPAVSVDTWCQWVWRWDAAPGQHTLQVRAVDGTGAVQTGEVAEPFPDGASGYDTLVLTVV</sequence>
<proteinExistence type="predicted"/>
<name>A0ABP9IA40_9ACTN</name>
<dbReference type="SUPFAM" id="SSF56524">
    <property type="entry name" value="Oxidoreductase molybdopterin-binding domain"/>
    <property type="match status" value="1"/>
</dbReference>
<dbReference type="Gene3D" id="3.90.420.10">
    <property type="entry name" value="Oxidoreductase, molybdopterin-binding domain"/>
    <property type="match status" value="1"/>
</dbReference>
<keyword evidence="3" id="KW-1185">Reference proteome</keyword>
<dbReference type="InterPro" id="IPR014756">
    <property type="entry name" value="Ig_E-set"/>
</dbReference>
<dbReference type="EMBL" id="BAABIL010000560">
    <property type="protein sequence ID" value="GAA4992699.1"/>
    <property type="molecule type" value="Genomic_DNA"/>
</dbReference>
<accession>A0ABP9IA40</accession>
<dbReference type="PANTHER" id="PTHR19372">
    <property type="entry name" value="SULFITE REDUCTASE"/>
    <property type="match status" value="1"/>
</dbReference>
<dbReference type="InterPro" id="IPR036374">
    <property type="entry name" value="OxRdtase_Mopterin-bd_sf"/>
</dbReference>
<dbReference type="Gene3D" id="2.60.40.650">
    <property type="match status" value="1"/>
</dbReference>
<dbReference type="Pfam" id="PF00174">
    <property type="entry name" value="Oxidored_molyb"/>
    <property type="match status" value="1"/>
</dbReference>
<gene>
    <name evidence="2" type="ORF">GCM10023225_30880</name>
</gene>
<reference evidence="3" key="1">
    <citation type="journal article" date="2019" name="Int. J. Syst. Evol. Microbiol.">
        <title>The Global Catalogue of Microorganisms (GCM) 10K type strain sequencing project: providing services to taxonomists for standard genome sequencing and annotation.</title>
        <authorList>
            <consortium name="The Broad Institute Genomics Platform"/>
            <consortium name="The Broad Institute Genome Sequencing Center for Infectious Disease"/>
            <person name="Wu L."/>
            <person name="Ma J."/>
        </authorList>
    </citation>
    <scope>NUCLEOTIDE SEQUENCE [LARGE SCALE GENOMIC DNA]</scope>
    <source>
        <strain evidence="3">JCM 18126</strain>
    </source>
</reference>
<organism evidence="2 3">
    <name type="scientific">Kineococcus glutinatus</name>
    <dbReference type="NCBI Taxonomy" id="1070872"/>
    <lineage>
        <taxon>Bacteria</taxon>
        <taxon>Bacillati</taxon>
        <taxon>Actinomycetota</taxon>
        <taxon>Actinomycetes</taxon>
        <taxon>Kineosporiales</taxon>
        <taxon>Kineosporiaceae</taxon>
        <taxon>Kineococcus</taxon>
    </lineage>
</organism>
<dbReference type="SUPFAM" id="SSF81296">
    <property type="entry name" value="E set domains"/>
    <property type="match status" value="1"/>
</dbReference>
<evidence type="ECO:0000313" key="3">
    <source>
        <dbReference type="Proteomes" id="UP001501195"/>
    </source>
</evidence>
<dbReference type="Proteomes" id="UP001501195">
    <property type="component" value="Unassembled WGS sequence"/>
</dbReference>
<dbReference type="PANTHER" id="PTHR19372:SF7">
    <property type="entry name" value="SULFITE OXIDASE, MITOCHONDRIAL"/>
    <property type="match status" value="1"/>
</dbReference>
<evidence type="ECO:0000313" key="2">
    <source>
        <dbReference type="EMBL" id="GAA4992699.1"/>
    </source>
</evidence>
<feature type="domain" description="Oxidoreductase molybdopterin-binding" evidence="1">
    <location>
        <begin position="30"/>
        <end position="178"/>
    </location>
</feature>